<accession>A0AAE0VH36</accession>
<gene>
    <name evidence="1" type="ORF">CHS0354_023165</name>
</gene>
<evidence type="ECO:0000313" key="2">
    <source>
        <dbReference type="Proteomes" id="UP001195483"/>
    </source>
</evidence>
<proteinExistence type="predicted"/>
<keyword evidence="2" id="KW-1185">Reference proteome</keyword>
<reference evidence="1" key="3">
    <citation type="submission" date="2023-05" db="EMBL/GenBank/DDBJ databases">
        <authorList>
            <person name="Smith C.H."/>
        </authorList>
    </citation>
    <scope>NUCLEOTIDE SEQUENCE</scope>
    <source>
        <strain evidence="1">CHS0354</strain>
        <tissue evidence="1">Mantle</tissue>
    </source>
</reference>
<reference evidence="1" key="2">
    <citation type="journal article" date="2021" name="Genome Biol. Evol.">
        <title>Developing a high-quality reference genome for a parasitic bivalve with doubly uniparental inheritance (Bivalvia: Unionida).</title>
        <authorList>
            <person name="Smith C.H."/>
        </authorList>
    </citation>
    <scope>NUCLEOTIDE SEQUENCE</scope>
    <source>
        <strain evidence="1">CHS0354</strain>
        <tissue evidence="1">Mantle</tissue>
    </source>
</reference>
<dbReference type="EMBL" id="JAEAOA010001402">
    <property type="protein sequence ID" value="KAK3576647.1"/>
    <property type="molecule type" value="Genomic_DNA"/>
</dbReference>
<dbReference type="AlphaFoldDB" id="A0AAE0VH36"/>
<comment type="caution">
    <text evidence="1">The sequence shown here is derived from an EMBL/GenBank/DDBJ whole genome shotgun (WGS) entry which is preliminary data.</text>
</comment>
<reference evidence="1" key="1">
    <citation type="journal article" date="2021" name="Genome Biol. Evol.">
        <title>A High-Quality Reference Genome for a Parasitic Bivalve with Doubly Uniparental Inheritance (Bivalvia: Unionida).</title>
        <authorList>
            <person name="Smith C.H."/>
        </authorList>
    </citation>
    <scope>NUCLEOTIDE SEQUENCE</scope>
    <source>
        <strain evidence="1">CHS0354</strain>
    </source>
</reference>
<protein>
    <submittedName>
        <fullName evidence="1">Uncharacterized protein</fullName>
    </submittedName>
</protein>
<name>A0AAE0VH36_9BIVA</name>
<dbReference type="Proteomes" id="UP001195483">
    <property type="component" value="Unassembled WGS sequence"/>
</dbReference>
<evidence type="ECO:0000313" key="1">
    <source>
        <dbReference type="EMBL" id="KAK3576647.1"/>
    </source>
</evidence>
<organism evidence="1 2">
    <name type="scientific">Potamilus streckersoni</name>
    <dbReference type="NCBI Taxonomy" id="2493646"/>
    <lineage>
        <taxon>Eukaryota</taxon>
        <taxon>Metazoa</taxon>
        <taxon>Spiralia</taxon>
        <taxon>Lophotrochozoa</taxon>
        <taxon>Mollusca</taxon>
        <taxon>Bivalvia</taxon>
        <taxon>Autobranchia</taxon>
        <taxon>Heteroconchia</taxon>
        <taxon>Palaeoheterodonta</taxon>
        <taxon>Unionida</taxon>
        <taxon>Unionoidea</taxon>
        <taxon>Unionidae</taxon>
        <taxon>Ambleminae</taxon>
        <taxon>Lampsilini</taxon>
        <taxon>Potamilus</taxon>
    </lineage>
</organism>
<sequence length="105" mass="12375">MMKKNVFKSKEKELKLSTCLSLACLELGITWSPSFKDFAYASISQDLFQHMGSYSTENTRPSIKPLFVDDWGDDENNNYNSFLRKLRLFISHRLVTLFIRDWKNK</sequence>